<evidence type="ECO:0000256" key="1">
    <source>
        <dbReference type="ARBA" id="ARBA00004651"/>
    </source>
</evidence>
<evidence type="ECO:0000256" key="3">
    <source>
        <dbReference type="ARBA" id="ARBA00022448"/>
    </source>
</evidence>
<evidence type="ECO:0000256" key="5">
    <source>
        <dbReference type="ARBA" id="ARBA00022692"/>
    </source>
</evidence>
<dbReference type="PANTHER" id="PTHR34702">
    <property type="entry name" value="NA(+)/H(+) ANTIPORTER SUBUNIT F1"/>
    <property type="match status" value="1"/>
</dbReference>
<dbReference type="AlphaFoldDB" id="A0A6N9YLD7"/>
<dbReference type="GO" id="GO:0005886">
    <property type="term" value="C:plasma membrane"/>
    <property type="evidence" value="ECO:0007669"/>
    <property type="project" value="UniProtKB-SubCell"/>
</dbReference>
<dbReference type="GO" id="GO:0015385">
    <property type="term" value="F:sodium:proton antiporter activity"/>
    <property type="evidence" value="ECO:0007669"/>
    <property type="project" value="TreeGrafter"/>
</dbReference>
<dbReference type="InterPro" id="IPR007208">
    <property type="entry name" value="MrpF/PhaF-like"/>
</dbReference>
<organism evidence="9 10">
    <name type="scientific">Phytoactinopolyspora alkaliphila</name>
    <dbReference type="NCBI Taxonomy" id="1783498"/>
    <lineage>
        <taxon>Bacteria</taxon>
        <taxon>Bacillati</taxon>
        <taxon>Actinomycetota</taxon>
        <taxon>Actinomycetes</taxon>
        <taxon>Jiangellales</taxon>
        <taxon>Jiangellaceae</taxon>
        <taxon>Phytoactinopolyspora</taxon>
    </lineage>
</organism>
<keyword evidence="6 8" id="KW-1133">Transmembrane helix</keyword>
<comment type="caution">
    <text evidence="9">The sequence shown here is derived from an EMBL/GenBank/DDBJ whole genome shotgun (WGS) entry which is preliminary data.</text>
</comment>
<feature type="transmembrane region" description="Helical" evidence="8">
    <location>
        <begin position="35"/>
        <end position="51"/>
    </location>
</feature>
<dbReference type="EMBL" id="JAAGOB010000005">
    <property type="protein sequence ID" value="NED95804.1"/>
    <property type="molecule type" value="Genomic_DNA"/>
</dbReference>
<evidence type="ECO:0000313" key="10">
    <source>
        <dbReference type="Proteomes" id="UP000469185"/>
    </source>
</evidence>
<keyword evidence="3" id="KW-0813">Transport</keyword>
<dbReference type="Pfam" id="PF04066">
    <property type="entry name" value="MrpF_PhaF"/>
    <property type="match status" value="1"/>
</dbReference>
<reference evidence="9 10" key="1">
    <citation type="submission" date="2020-02" db="EMBL/GenBank/DDBJ databases">
        <authorList>
            <person name="Li X.-J."/>
            <person name="Feng X.-M."/>
        </authorList>
    </citation>
    <scope>NUCLEOTIDE SEQUENCE [LARGE SCALE GENOMIC DNA]</scope>
    <source>
        <strain evidence="9 10">CGMCC 4.7225</strain>
    </source>
</reference>
<feature type="transmembrane region" description="Helical" evidence="8">
    <location>
        <begin position="57"/>
        <end position="80"/>
    </location>
</feature>
<comment type="subcellular location">
    <subcellularLocation>
        <location evidence="1">Cell membrane</location>
        <topology evidence="1">Multi-pass membrane protein</topology>
    </subcellularLocation>
</comment>
<name>A0A6N9YLD7_9ACTN</name>
<sequence length="85" mass="9205">MTLVDLALAALALAFLPAIWRIVRGPTDADRATAGDFAFFLFVAVAALLGVRLDTPMLFDVVLIATLVGFLGTVFLARLVDRRDR</sequence>
<evidence type="ECO:0000256" key="4">
    <source>
        <dbReference type="ARBA" id="ARBA00022475"/>
    </source>
</evidence>
<dbReference type="PANTHER" id="PTHR34702:SF1">
    <property type="entry name" value="NA(+)_H(+) ANTIPORTER SUBUNIT F"/>
    <property type="match status" value="1"/>
</dbReference>
<keyword evidence="7 8" id="KW-0472">Membrane</keyword>
<comment type="similarity">
    <text evidence="2">Belongs to the CPA3 antiporters (TC 2.A.63) subunit F family.</text>
</comment>
<proteinExistence type="inferred from homology"/>
<dbReference type="Proteomes" id="UP000469185">
    <property type="component" value="Unassembled WGS sequence"/>
</dbReference>
<protein>
    <submittedName>
        <fullName evidence="9">Pesticidal protein Cry26Aa</fullName>
    </submittedName>
</protein>
<evidence type="ECO:0000256" key="8">
    <source>
        <dbReference type="SAM" id="Phobius"/>
    </source>
</evidence>
<gene>
    <name evidence="9" type="ORF">G1H11_10815</name>
</gene>
<dbReference type="RefSeq" id="WP_163818579.1">
    <property type="nucleotide sequence ID" value="NZ_JAAGOB010000005.1"/>
</dbReference>
<accession>A0A6N9YLD7</accession>
<feature type="transmembrane region" description="Helical" evidence="8">
    <location>
        <begin position="6"/>
        <end position="23"/>
    </location>
</feature>
<evidence type="ECO:0000313" key="9">
    <source>
        <dbReference type="EMBL" id="NED95804.1"/>
    </source>
</evidence>
<keyword evidence="4" id="KW-1003">Cell membrane</keyword>
<evidence type="ECO:0000256" key="2">
    <source>
        <dbReference type="ARBA" id="ARBA00009212"/>
    </source>
</evidence>
<evidence type="ECO:0000256" key="6">
    <source>
        <dbReference type="ARBA" id="ARBA00022989"/>
    </source>
</evidence>
<keyword evidence="10" id="KW-1185">Reference proteome</keyword>
<keyword evidence="5 8" id="KW-0812">Transmembrane</keyword>
<evidence type="ECO:0000256" key="7">
    <source>
        <dbReference type="ARBA" id="ARBA00023136"/>
    </source>
</evidence>